<keyword evidence="2" id="KW-1185">Reference proteome</keyword>
<dbReference type="AlphaFoldDB" id="A0A7U2FBJ2"/>
<accession>A0A7U2FBJ2</accession>
<name>A0A7U2FBJ2_PHANO</name>
<protein>
    <submittedName>
        <fullName evidence="1">Uncharacterized protein</fullName>
    </submittedName>
</protein>
<dbReference type="Proteomes" id="UP000663193">
    <property type="component" value="Chromosome 13"/>
</dbReference>
<gene>
    <name evidence="1" type="ORF">JI435_052390</name>
</gene>
<organism evidence="1 2">
    <name type="scientific">Phaeosphaeria nodorum (strain SN15 / ATCC MYA-4574 / FGSC 10173)</name>
    <name type="common">Glume blotch fungus</name>
    <name type="synonym">Parastagonospora nodorum</name>
    <dbReference type="NCBI Taxonomy" id="321614"/>
    <lineage>
        <taxon>Eukaryota</taxon>
        <taxon>Fungi</taxon>
        <taxon>Dikarya</taxon>
        <taxon>Ascomycota</taxon>
        <taxon>Pezizomycotina</taxon>
        <taxon>Dothideomycetes</taxon>
        <taxon>Pleosporomycetidae</taxon>
        <taxon>Pleosporales</taxon>
        <taxon>Pleosporineae</taxon>
        <taxon>Phaeosphaeriaceae</taxon>
        <taxon>Parastagonospora</taxon>
    </lineage>
</organism>
<reference evidence="2" key="1">
    <citation type="journal article" date="2021" name="BMC Genomics">
        <title>Chromosome-level genome assembly and manually-curated proteome of model necrotroph Parastagonospora nodorum Sn15 reveals a genome-wide trove of candidate effector homologs, and redundancy of virulence-related functions within an accessory chromosome.</title>
        <authorList>
            <person name="Bertazzoni S."/>
            <person name="Jones D.A.B."/>
            <person name="Phan H.T."/>
            <person name="Tan K.-C."/>
            <person name="Hane J.K."/>
        </authorList>
    </citation>
    <scope>NUCLEOTIDE SEQUENCE [LARGE SCALE GENOMIC DNA]</scope>
    <source>
        <strain evidence="2">SN15 / ATCC MYA-4574 / FGSC 10173)</strain>
    </source>
</reference>
<evidence type="ECO:0000313" key="1">
    <source>
        <dbReference type="EMBL" id="QRD02265.1"/>
    </source>
</evidence>
<dbReference type="RefSeq" id="XP_001795646.1">
    <property type="nucleotide sequence ID" value="XM_001795594.1"/>
</dbReference>
<dbReference type="KEGG" id="pno:SNOG_05239"/>
<evidence type="ECO:0000313" key="2">
    <source>
        <dbReference type="Proteomes" id="UP000663193"/>
    </source>
</evidence>
<dbReference type="EMBL" id="CP069035">
    <property type="protein sequence ID" value="QRD02265.1"/>
    <property type="molecule type" value="Genomic_DNA"/>
</dbReference>
<sequence length="342" mass="38548">MVLCEVYSWNNGSGKKSKTESLPTPPWTPRKRRFDLELVSPTPEPGSPIFWVVGQGGFGTLGVLPKEVRQIVFAYMLKAGLSIPVKECCGPDATTRERDSCRRHGSGKTIIDGRFDILQVSKAINHEASWVLYNCIQLEISVSRSLKPYLDPNGSSRSIRNLGKSGHNSRRKTAMWATASRFRRIFILFPENHLEISDPSALTGHLLEIAGRLGKYWKDSHTSLDSEPSVTHYITLNIGSLFQQMVPFNMESQAEEKYAELLEWIHFNYPNEEPDFDTIAADSQKHLKRLLNVMGMHREHAQWTIAAQTQLGEEDEGGVNALQTLLNDCIQNGVVFEHQVGR</sequence>
<dbReference type="OrthoDB" id="3797827at2759"/>
<dbReference type="VEuPathDB" id="FungiDB:JI435_052390"/>
<proteinExistence type="predicted"/>